<feature type="domain" description="CBS" evidence="15">
    <location>
        <begin position="2588"/>
        <end position="2649"/>
    </location>
</feature>
<dbReference type="GO" id="GO:0016020">
    <property type="term" value="C:membrane"/>
    <property type="evidence" value="ECO:0007669"/>
    <property type="project" value="UniProtKB-SubCell"/>
</dbReference>
<comment type="caution">
    <text evidence="18">The sequence shown here is derived from an EMBL/GenBank/DDBJ whole genome shotgun (WGS) entry which is preliminary data.</text>
</comment>
<evidence type="ECO:0000256" key="3">
    <source>
        <dbReference type="ARBA" id="ARBA00022692"/>
    </source>
</evidence>
<dbReference type="InterPro" id="IPR000270">
    <property type="entry name" value="PB1_dom"/>
</dbReference>
<dbReference type="Proteomes" id="UP000053237">
    <property type="component" value="Unassembled WGS sequence"/>
</dbReference>
<protein>
    <submittedName>
        <fullName evidence="18">Uncharacterized protein</fullName>
    </submittedName>
</protein>
<evidence type="ECO:0000256" key="7">
    <source>
        <dbReference type="ARBA" id="ARBA00022989"/>
    </source>
</evidence>
<evidence type="ECO:0000256" key="4">
    <source>
        <dbReference type="ARBA" id="ARBA00022729"/>
    </source>
</evidence>
<dbReference type="Gene3D" id="3.10.20.90">
    <property type="entry name" value="Phosphatidylinositol 3-kinase Catalytic Subunit, Chain A, domain 1"/>
    <property type="match status" value="1"/>
</dbReference>
<dbReference type="SUPFAM" id="SSF54277">
    <property type="entry name" value="CAD &amp; PB1 domains"/>
    <property type="match status" value="1"/>
</dbReference>
<feature type="transmembrane region" description="Helical" evidence="14">
    <location>
        <begin position="394"/>
        <end position="417"/>
    </location>
</feature>
<evidence type="ECO:0000256" key="14">
    <source>
        <dbReference type="SAM" id="Phobius"/>
    </source>
</evidence>
<evidence type="ECO:0000259" key="17">
    <source>
        <dbReference type="PROSITE" id="PS51745"/>
    </source>
</evidence>
<dbReference type="InterPro" id="IPR000644">
    <property type="entry name" value="CBS_dom"/>
</dbReference>
<comment type="subcellular location">
    <subcellularLocation>
        <location evidence="1">Membrane</location>
        <topology evidence="1">Multi-pass membrane protein</topology>
    </subcellularLocation>
</comment>
<keyword evidence="8 13" id="KW-0518">Myosin</keyword>
<keyword evidence="3 14" id="KW-0812">Transmembrane</keyword>
<evidence type="ECO:0000313" key="19">
    <source>
        <dbReference type="Proteomes" id="UP000053237"/>
    </source>
</evidence>
<dbReference type="SMART" id="SM00116">
    <property type="entry name" value="CBS"/>
    <property type="match status" value="15"/>
</dbReference>
<dbReference type="InParanoid" id="A0A024G6F1"/>
<comment type="similarity">
    <text evidence="2">Belongs to the nonaspanin (TM9SF) (TC 9.A.2) family.</text>
</comment>
<keyword evidence="5 13" id="KW-0547">Nucleotide-binding</keyword>
<dbReference type="PROSITE" id="PS50096">
    <property type="entry name" value="IQ"/>
    <property type="match status" value="1"/>
</dbReference>
<feature type="transmembrane region" description="Helical" evidence="14">
    <location>
        <begin position="287"/>
        <end position="311"/>
    </location>
</feature>
<dbReference type="GO" id="GO:0051015">
    <property type="term" value="F:actin filament binding"/>
    <property type="evidence" value="ECO:0007669"/>
    <property type="project" value="TreeGrafter"/>
</dbReference>
<feature type="transmembrane region" description="Helical" evidence="14">
    <location>
        <begin position="512"/>
        <end position="536"/>
    </location>
</feature>
<keyword evidence="9 14" id="KW-0472">Membrane</keyword>
<gene>
    <name evidence="18" type="ORF">BN9_031160</name>
</gene>
<dbReference type="PRINTS" id="PR00193">
    <property type="entry name" value="MYOSINHEAVY"/>
</dbReference>
<feature type="transmembrane region" description="Helical" evidence="14">
    <location>
        <begin position="633"/>
        <end position="655"/>
    </location>
</feature>
<dbReference type="Gene3D" id="1.20.58.530">
    <property type="match status" value="1"/>
</dbReference>
<dbReference type="Pfam" id="PF00063">
    <property type="entry name" value="Myosin_head"/>
    <property type="match status" value="1"/>
</dbReference>
<feature type="domain" description="CBS" evidence="15">
    <location>
        <begin position="1448"/>
        <end position="1503"/>
    </location>
</feature>
<feature type="transmembrane region" description="Helical" evidence="14">
    <location>
        <begin position="446"/>
        <end position="471"/>
    </location>
</feature>
<feature type="domain" description="Myosin motor" evidence="16">
    <location>
        <begin position="605"/>
        <end position="1287"/>
    </location>
</feature>
<evidence type="ECO:0000256" key="13">
    <source>
        <dbReference type="PROSITE-ProRule" id="PRU00782"/>
    </source>
</evidence>
<feature type="domain" description="CBS" evidence="15">
    <location>
        <begin position="1383"/>
        <end position="1442"/>
    </location>
</feature>
<dbReference type="GO" id="GO:0007015">
    <property type="term" value="P:actin filament organization"/>
    <property type="evidence" value="ECO:0007669"/>
    <property type="project" value="TreeGrafter"/>
</dbReference>
<dbReference type="PROSITE" id="PS51456">
    <property type="entry name" value="MYOSIN_MOTOR"/>
    <property type="match status" value="1"/>
</dbReference>
<keyword evidence="6 13" id="KW-0067">ATP-binding</keyword>
<keyword evidence="19" id="KW-1185">Reference proteome</keyword>
<dbReference type="FunFam" id="1.10.10.820:FF:000001">
    <property type="entry name" value="Myosin heavy chain"/>
    <property type="match status" value="1"/>
</dbReference>
<feature type="domain" description="CBS" evidence="15">
    <location>
        <begin position="2346"/>
        <end position="2404"/>
    </location>
</feature>
<dbReference type="InterPro" id="IPR036961">
    <property type="entry name" value="Kinesin_motor_dom_sf"/>
</dbReference>
<dbReference type="CDD" id="cd06174">
    <property type="entry name" value="MFS"/>
    <property type="match status" value="1"/>
</dbReference>
<dbReference type="SMART" id="SM00666">
    <property type="entry name" value="PB1"/>
    <property type="match status" value="1"/>
</dbReference>
<dbReference type="Pfam" id="PF00564">
    <property type="entry name" value="PB1"/>
    <property type="match status" value="1"/>
</dbReference>
<keyword evidence="10 13" id="KW-0505">Motor protein</keyword>
<feature type="transmembrane region" description="Helical" evidence="14">
    <location>
        <begin position="3198"/>
        <end position="3218"/>
    </location>
</feature>
<dbReference type="GO" id="GO:0016459">
    <property type="term" value="C:myosin complex"/>
    <property type="evidence" value="ECO:0007669"/>
    <property type="project" value="UniProtKB-KW"/>
</dbReference>
<dbReference type="InterPro" id="IPR004240">
    <property type="entry name" value="EMP70"/>
</dbReference>
<evidence type="ECO:0000313" key="18">
    <source>
        <dbReference type="EMBL" id="CCI42332.1"/>
    </source>
</evidence>
<dbReference type="SUPFAM" id="SSF54631">
    <property type="entry name" value="CBS-domain pair"/>
    <property type="match status" value="9"/>
</dbReference>
<dbReference type="Gene3D" id="1.10.10.820">
    <property type="match status" value="1"/>
</dbReference>
<dbReference type="PROSITE" id="PS51371">
    <property type="entry name" value="CBS"/>
    <property type="match status" value="10"/>
</dbReference>
<evidence type="ECO:0000256" key="11">
    <source>
        <dbReference type="ARBA" id="ARBA00023203"/>
    </source>
</evidence>
<evidence type="ECO:0000259" key="15">
    <source>
        <dbReference type="PROSITE" id="PS51371"/>
    </source>
</evidence>
<evidence type="ECO:0000256" key="1">
    <source>
        <dbReference type="ARBA" id="ARBA00004141"/>
    </source>
</evidence>
<evidence type="ECO:0000259" key="16">
    <source>
        <dbReference type="PROSITE" id="PS51456"/>
    </source>
</evidence>
<feature type="transmembrane region" description="Helical" evidence="14">
    <location>
        <begin position="548"/>
        <end position="576"/>
    </location>
</feature>
<dbReference type="Gene3D" id="1.20.120.720">
    <property type="entry name" value="Myosin VI head, motor domain, U50 subdomain"/>
    <property type="match status" value="1"/>
</dbReference>
<dbReference type="InterPro" id="IPR027417">
    <property type="entry name" value="P-loop_NTPase"/>
</dbReference>
<evidence type="ECO:0000256" key="2">
    <source>
        <dbReference type="ARBA" id="ARBA00005227"/>
    </source>
</evidence>
<feature type="domain" description="CBS" evidence="15">
    <location>
        <begin position="2722"/>
        <end position="2781"/>
    </location>
</feature>
<reference evidence="18 19" key="1">
    <citation type="submission" date="2012-05" db="EMBL/GenBank/DDBJ databases">
        <title>Recombination and specialization in a pathogen metapopulation.</title>
        <authorList>
            <person name="Gardiner A."/>
            <person name="Kemen E."/>
            <person name="Schultz-Larsen T."/>
            <person name="MacLean D."/>
            <person name="Van Oosterhout C."/>
            <person name="Jones J.D.G."/>
        </authorList>
    </citation>
    <scope>NUCLEOTIDE SEQUENCE [LARGE SCALE GENOMIC DNA]</scope>
    <source>
        <strain evidence="18 19">Ac Nc2</strain>
    </source>
</reference>
<keyword evidence="11 13" id="KW-0009">Actin-binding</keyword>
<feature type="transmembrane region" description="Helical" evidence="14">
    <location>
        <begin position="323"/>
        <end position="346"/>
    </location>
</feature>
<evidence type="ECO:0000256" key="10">
    <source>
        <dbReference type="ARBA" id="ARBA00023175"/>
    </source>
</evidence>
<dbReference type="InterPro" id="IPR046342">
    <property type="entry name" value="CBS_dom_sf"/>
</dbReference>
<dbReference type="GO" id="GO:0005524">
    <property type="term" value="F:ATP binding"/>
    <property type="evidence" value="ECO:0007669"/>
    <property type="project" value="UniProtKB-UniRule"/>
</dbReference>
<feature type="binding site" evidence="13">
    <location>
        <begin position="702"/>
        <end position="709"/>
    </location>
    <ligand>
        <name>ATP</name>
        <dbReference type="ChEBI" id="CHEBI:30616"/>
    </ligand>
</feature>
<evidence type="ECO:0000256" key="5">
    <source>
        <dbReference type="ARBA" id="ARBA00022741"/>
    </source>
</evidence>
<feature type="domain" description="PB1" evidence="17">
    <location>
        <begin position="3070"/>
        <end position="3164"/>
    </location>
</feature>
<evidence type="ECO:0000256" key="8">
    <source>
        <dbReference type="ARBA" id="ARBA00023123"/>
    </source>
</evidence>
<dbReference type="Pfam" id="PF02990">
    <property type="entry name" value="EMP70"/>
    <property type="match status" value="1"/>
</dbReference>
<proteinExistence type="inferred from homology"/>
<dbReference type="CDD" id="cd17781">
    <property type="entry name" value="CBS_pair_MUG70_1"/>
    <property type="match status" value="1"/>
</dbReference>
<name>A0A024G6F1_9STRA</name>
<keyword evidence="12" id="KW-0129">CBS domain</keyword>
<feature type="transmembrane region" description="Helical" evidence="14">
    <location>
        <begin position="221"/>
        <end position="243"/>
    </location>
</feature>
<feature type="domain" description="CBS" evidence="15">
    <location>
        <begin position="2012"/>
        <end position="2070"/>
    </location>
</feature>
<feature type="domain" description="CBS" evidence="15">
    <location>
        <begin position="2790"/>
        <end position="2847"/>
    </location>
</feature>
<dbReference type="PROSITE" id="PS51745">
    <property type="entry name" value="PB1"/>
    <property type="match status" value="1"/>
</dbReference>
<keyword evidence="4" id="KW-0732">Signal</keyword>
<accession>A0A024G6F1</accession>
<dbReference type="OrthoDB" id="6108017at2759"/>
<dbReference type="EMBL" id="CAIX01000032">
    <property type="protein sequence ID" value="CCI42332.1"/>
    <property type="molecule type" value="Genomic_DNA"/>
</dbReference>
<dbReference type="Gene3D" id="3.40.850.10">
    <property type="entry name" value="Kinesin motor domain"/>
    <property type="match status" value="1"/>
</dbReference>
<dbReference type="InterPro" id="IPR053793">
    <property type="entry name" value="PB1-like"/>
</dbReference>
<dbReference type="SMART" id="SM00242">
    <property type="entry name" value="MYSc"/>
    <property type="match status" value="1"/>
</dbReference>
<comment type="similarity">
    <text evidence="13">Belongs to the TRAFAC class myosin-kinesin ATPase superfamily. Myosin family.</text>
</comment>
<feature type="transmembrane region" description="Helical" evidence="14">
    <location>
        <begin position="477"/>
        <end position="500"/>
    </location>
</feature>
<feature type="domain" description="CBS" evidence="15">
    <location>
        <begin position="2413"/>
        <end position="2469"/>
    </location>
</feature>
<feature type="transmembrane region" description="Helical" evidence="14">
    <location>
        <begin position="358"/>
        <end position="382"/>
    </location>
</feature>
<dbReference type="STRING" id="65357.A0A024G6F1"/>
<evidence type="ECO:0000256" key="12">
    <source>
        <dbReference type="PROSITE-ProRule" id="PRU00703"/>
    </source>
</evidence>
<sequence>MTSSETLLPLDHYKLPFCQPTKLEYKSENLGEYLTANRIQNSPYNLTFLEPQACSLLCTKTYSTNQIRSFASRIQSSYQIHYIVDNLPISSVTSEGYLSVGYPLGQSASKDASPRLNNHVTIVIGYNDANTESPEQGRIVDFQAFPFSFAYEEKDLVKTGDRMTSCDWSSKVPPLYMDKNSKELRVYWTYSVEWMLKNDVDWRTRWDIYFEAGSGTDEVHWFSIINALLIVLFLSGMVGLILMRSLHRDISRYNRVPTDEERAEEREESGWKLVHADLFRPPATNPILFCVMVGTGMQVLLMSLVTLQFAALGMLAPSNRGKLVIALLVCFVLLGALAGFVSARLYKMFRGKRWQLCTALTATLFPGVLFSTFFFLNLFVWAWGSDAAVPFGSILLVFFLWTGISIPLVFTGAFFGFRKPPIAFPVATSNIPRPIPPQPWYMTNMVAAVVGGVLPFGAIFVELFFVLSSIWTDKYYYVYGFLLISFFILINTCAEVTIVLTYFQLCAEDYKWWWRSFLVSGACGGYVFAYSCYYFWTRLDVSNFIGAMLYFGYMAMISGALSLLTGAVGFFAAFLFTQTTAFLDWRSDLNAQNTYSISSERDDLLLCDDILQVSNVTERLLLRVLEIRYKNQLIYTNVGPILIALNPYTTLPALYTRALMARYSTDTTHLLPPHVFAIAQQSYAQLLRDTDRPCNQSILITGESGAGKTETMKYLMQYLTQSTLQSQQEKRSMWLETCVLNAHPLLEAFGNAKTSRNDNSSRFGKYIEIQFNARGNMTGGEIHSFLLERTRIVALNDDERNYHIFYQLLAGADQDTRDQLKLKSAHEFALLQSNCSTLSGSDDAKRFANTIECMSSLNISCMDRSDVFTILAAILHLGNVSFRSIEDSTELHDDVAYDTLTHVALLLGINVMALQNALLTRSMYVDGKRIIQKQRIVQVCDKRDAIAKALYANTFQWLLSKINESISTTERWGSIGILDMYGFENFKVNTFEQLCINYANEKLQWHFMQQMIAYEQKEYVQEGIKWQCIAYEDNAACLQLIEAKMAGSSGILNTLDDCWRHKDLADQRFLGQLNAAFGRKSLSGSSQHAHYLHPKVDADKRFGIRHFAGDVFYDVKGFNEKNSETLTLELRELLKSSDKAFVSNLFQTRMRVRDRSLREASVGTQFRGQLHRFMKSISDTQSAYVRCMKPNTTRETRKFEHLYCQQQLRSSGMLQVVQIRQQGFPVRAQINSIFQAFGKLFPMASNGTQILRIISRILALDTNAWECGSSKLFMRLDIAVWMHKLFKIYCRIAATKIQKWHRKYRLRVAVMKLQRFTRKCLSQKRKSRAEILIQSFELSHRMRAVDTKPIEKASLPEQNRHGTAAESSEGSAIQVCRLIAQLRLPKPVTILSDSTVLEACKLMTRMRCEAVLVLDSENKEFRGLITDEDVAERFVARQWNANTLLSKIVEMCPVVHNDQDIADAFAIMQEKGMHHVPVLEKSEVCGVISVSHYIHYTLERTEVWTQSFREESDGMDLTLRSFLEKILNPSLEELISSGSWNQKHPLLVEKNENVASVTSKMRKYRQIALVMDAESKLCGVFTTKDLVHRVIAKQRNPQLLCVMEVMTPQPERISPLQNSVEALRMMHEERFLHLPMIQNEQIMGTVDVLTLTGAFLHVERVERLWKHFCWQTKDDVAWTVASFDSSPAIPIESSLTAGQAMQIMKETRNNTLLVTHKLSLQPQSIVGILCAFDIYREIFGKKSPNTPITQLCLERFEWALPEDDAFSLVAKMRENRVRFVALKCLQTNECIGLVHPNALVASIVNCLEQFSVSEDVQDRAVDQSGFCASHVFEPIWRDLADPLIDCTNSDHPTSISEDTTIAQAIAQINNKSLVLVTNATQRPLRLLSPDLITQMNQKSEWPDGEMLLSTTHQQNVIATSDTSLLEALCILRDTKCESLGVQIDEVVRVIDGMDLCLQAVKSIQSRSSFAFQEMKSFLTTSKSKSARFSTTSDASTKSTRDSETQLSPTVAAIPLAKAICIDVKAKLPRLVSLFEQSQSSYVIVCDKGDLCGVVTETDVARCVVREHHDLQNTLVVDVMRKNPMSISSQSSATDALTRMVQHRLCHLPVTDSVSKQIIGVLHLQSCMFEAISVLRNEKNSSVRSQEEMDLEISHSIEVALRIMDRISLLDIEAVLKHNEVVRVDPHMCVADVCKCMADSVAALIVDHNGTCLGIFTPKQLIQNVLTSGHCVDSTVIVDVMEPIHSASLQLSVRLLDAMQLMQDRNVSVLPVIQSKTFPRPLGAVDFVSLSCSSFDTEKLDDWKAFWNASFDLTGRQKQQMPSSDSLLHSRRQIDRIITSDQTVASLRPSKCVTVTETLTITELAAILSQRHSDSALVISEDGVLQGIVTDTDIAYRVIGVGNDPNRMIVADIMTPNPKFVCDKDRALDAMYAMLQGRFRHLPVINEHGVVDGILRIQKCLDDAIKRLEGMQKASGKMVESVQKHSNAVKSGKVRPKAVQRLLKKLFSPSLHTLLEKQQHDVLIVSKHDTVSVVVGQMMRIKSAALVVEHTGKRNEEAKIVGLLTPDDLLLRVIANKLDANTIKVSQVMSMDPIIVSSSMLLLDAFRLMYRENLFYLPVVRGTDDSNKEIIGILDVFSLCYETFTAVQDSSLHNGEDWRSFWDLSLTGMDMQNPIQKSDSTPQIGFEQSTQSSFPESLWRDKDEIGSLTTITSLKDEFRPVSMLHPRKVMCLPLTAKVTEAAKLMRQARAEAIAVTSREGEIQGILTDTDIARRVIALDLDPAKCLIESVMTSRPCCVHVNDSAIEAITRMLEGQFKHLPVIGQDGMITGMLDISKCLVDAVECMEKVHQANLKHDASSTTSLLSRVFGTSQSKIKYPTVLEALENESKPPIIPCTMSVLKASKLMVEHKKAAIIVNSENRIVGMLTPKDILRKLVAKGLKAKSTSVRMVMTKDPDFILPSATILDSLRRMYDAGQLFMPVLTAGTKDVIGMVDVLSLSCSQFSTTKSKDSEDWRRFWLTAISMQRDSGYHSDDDMSMGTIDEFLQEANDHGSVSPRRRKACSSIPTESCSSQLTSRSRETFVFKISDQLHKHYHRIRCRFDQIGFLETQIRSKISLDDDIPLRMRYEDDDGDLIILSSDESLMEAVDMAKRASWRRLMILVDTSDKGSVEDDKKLEEKSIIKSLRFRREGKAKQKQQGVVAGGAAAVMGLATVALFMFKRK</sequence>
<evidence type="ECO:0000256" key="6">
    <source>
        <dbReference type="ARBA" id="ARBA00022840"/>
    </source>
</evidence>
<dbReference type="CDD" id="cd05992">
    <property type="entry name" value="PB1"/>
    <property type="match status" value="1"/>
</dbReference>
<dbReference type="GO" id="GO:0000146">
    <property type="term" value="F:microfilament motor activity"/>
    <property type="evidence" value="ECO:0007669"/>
    <property type="project" value="TreeGrafter"/>
</dbReference>
<dbReference type="PANTHER" id="PTHR13140">
    <property type="entry name" value="MYOSIN"/>
    <property type="match status" value="1"/>
</dbReference>
<dbReference type="SUPFAM" id="SSF52540">
    <property type="entry name" value="P-loop containing nucleoside triphosphate hydrolases"/>
    <property type="match status" value="1"/>
</dbReference>
<dbReference type="PANTHER" id="PTHR13140:SF845">
    <property type="entry name" value="MYOSIN-LIKE PROTEIN"/>
    <property type="match status" value="1"/>
</dbReference>
<evidence type="ECO:0000256" key="9">
    <source>
        <dbReference type="ARBA" id="ARBA00023136"/>
    </source>
</evidence>
<dbReference type="InterPro" id="IPR001609">
    <property type="entry name" value="Myosin_head_motor_dom-like"/>
</dbReference>
<feature type="region of interest" description="Actin-binding" evidence="13">
    <location>
        <begin position="1170"/>
        <end position="1192"/>
    </location>
</feature>
<dbReference type="Gene3D" id="3.10.580.10">
    <property type="entry name" value="CBS-domain"/>
    <property type="match status" value="9"/>
</dbReference>
<keyword evidence="7 14" id="KW-1133">Transmembrane helix</keyword>
<feature type="domain" description="CBS" evidence="15">
    <location>
        <begin position="2079"/>
        <end position="2141"/>
    </location>
</feature>
<organism evidence="18 19">
    <name type="scientific">Albugo candida</name>
    <dbReference type="NCBI Taxonomy" id="65357"/>
    <lineage>
        <taxon>Eukaryota</taxon>
        <taxon>Sar</taxon>
        <taxon>Stramenopiles</taxon>
        <taxon>Oomycota</taxon>
        <taxon>Peronosporomycetes</taxon>
        <taxon>Albuginales</taxon>
        <taxon>Albuginaceae</taxon>
        <taxon>Albugo</taxon>
    </lineage>
</organism>
<feature type="domain" description="CBS" evidence="15">
    <location>
        <begin position="2885"/>
        <end position="2941"/>
    </location>
</feature>
<dbReference type="Pfam" id="PF00571">
    <property type="entry name" value="CBS"/>
    <property type="match status" value="11"/>
</dbReference>
<dbReference type="GO" id="GO:0005737">
    <property type="term" value="C:cytoplasm"/>
    <property type="evidence" value="ECO:0007669"/>
    <property type="project" value="TreeGrafter"/>
</dbReference>